<dbReference type="EMBL" id="JAQNQY010000017">
    <property type="protein sequence ID" value="MDC1753711.1"/>
    <property type="molecule type" value="Genomic_DNA"/>
</dbReference>
<dbReference type="PANTHER" id="PTHR23416:SF23">
    <property type="entry name" value="ACETYLTRANSFERASE C18B11.09C-RELATED"/>
    <property type="match status" value="1"/>
</dbReference>
<accession>A0AAW6G2N0</accession>
<sequence>MTFFKLFHSGIIHIRSFCYRLFWGHSFGSFGKGSIIVSPRIFNPKYIYIGKNCLINDKVWLASSGNGSKLIIGNRVRIGRFSEIFAIQSITIEEGVVMAENTYISDNTHSFDDVNIPIRDQEVIPLNNVVVGSGTWIGRNACIMGCKIGRNCVIGAFSFVKKDIPDYCVVVGNPARIVKRYNPQSGQWEKTDKDGNFILRKI</sequence>
<protein>
    <submittedName>
        <fullName evidence="3">Acyltransferase</fullName>
    </submittedName>
</protein>
<dbReference type="Gene3D" id="2.160.10.10">
    <property type="entry name" value="Hexapeptide repeat proteins"/>
    <property type="match status" value="1"/>
</dbReference>
<dbReference type="GO" id="GO:0005829">
    <property type="term" value="C:cytosol"/>
    <property type="evidence" value="ECO:0007669"/>
    <property type="project" value="TreeGrafter"/>
</dbReference>
<name>A0AAW6G2N0_BACUN</name>
<dbReference type="PANTHER" id="PTHR23416">
    <property type="entry name" value="SIALIC ACID SYNTHASE-RELATED"/>
    <property type="match status" value="1"/>
</dbReference>
<evidence type="ECO:0000313" key="3">
    <source>
        <dbReference type="EMBL" id="MDC1753711.1"/>
    </source>
</evidence>
<evidence type="ECO:0000313" key="4">
    <source>
        <dbReference type="Proteomes" id="UP001218502"/>
    </source>
</evidence>
<proteinExistence type="inferred from homology"/>
<dbReference type="InterPro" id="IPR011004">
    <property type="entry name" value="Trimer_LpxA-like_sf"/>
</dbReference>
<dbReference type="Proteomes" id="UP001218502">
    <property type="component" value="Unassembled WGS sequence"/>
</dbReference>
<keyword evidence="3" id="KW-0012">Acyltransferase</keyword>
<dbReference type="Pfam" id="PF00132">
    <property type="entry name" value="Hexapep"/>
    <property type="match status" value="1"/>
</dbReference>
<dbReference type="GO" id="GO:0008374">
    <property type="term" value="F:O-acyltransferase activity"/>
    <property type="evidence" value="ECO:0007669"/>
    <property type="project" value="TreeGrafter"/>
</dbReference>
<dbReference type="InterPro" id="IPR001451">
    <property type="entry name" value="Hexapep"/>
</dbReference>
<dbReference type="SUPFAM" id="SSF51161">
    <property type="entry name" value="Trimeric LpxA-like enzymes"/>
    <property type="match status" value="1"/>
</dbReference>
<dbReference type="InterPro" id="IPR051159">
    <property type="entry name" value="Hexapeptide_acetyltransf"/>
</dbReference>
<keyword evidence="2" id="KW-0808">Transferase</keyword>
<dbReference type="RefSeq" id="WP_178241248.1">
    <property type="nucleotide sequence ID" value="NZ_JAQNQY010000017.1"/>
</dbReference>
<dbReference type="Pfam" id="PF14602">
    <property type="entry name" value="Hexapep_2"/>
    <property type="match status" value="1"/>
</dbReference>
<evidence type="ECO:0000256" key="2">
    <source>
        <dbReference type="ARBA" id="ARBA00022679"/>
    </source>
</evidence>
<dbReference type="AlphaFoldDB" id="A0AAW6G2N0"/>
<gene>
    <name evidence="3" type="ORF">POY80_14810</name>
</gene>
<evidence type="ECO:0000256" key="1">
    <source>
        <dbReference type="ARBA" id="ARBA00007274"/>
    </source>
</evidence>
<dbReference type="CDD" id="cd04647">
    <property type="entry name" value="LbH_MAT_like"/>
    <property type="match status" value="1"/>
</dbReference>
<reference evidence="3" key="1">
    <citation type="submission" date="2022-10" db="EMBL/GenBank/DDBJ databases">
        <title>Human gut microbiome strain richness.</title>
        <authorList>
            <person name="Chen-Liaw A."/>
        </authorList>
    </citation>
    <scope>NUCLEOTIDE SEQUENCE</scope>
    <source>
        <strain evidence="3">A1_m1001262Bd0_191120</strain>
    </source>
</reference>
<comment type="caution">
    <text evidence="3">The sequence shown here is derived from an EMBL/GenBank/DDBJ whole genome shotgun (WGS) entry which is preliminary data.</text>
</comment>
<organism evidence="3 4">
    <name type="scientific">Bacteroides uniformis</name>
    <dbReference type="NCBI Taxonomy" id="820"/>
    <lineage>
        <taxon>Bacteria</taxon>
        <taxon>Pseudomonadati</taxon>
        <taxon>Bacteroidota</taxon>
        <taxon>Bacteroidia</taxon>
        <taxon>Bacteroidales</taxon>
        <taxon>Bacteroidaceae</taxon>
        <taxon>Bacteroides</taxon>
    </lineage>
</organism>
<comment type="similarity">
    <text evidence="1">Belongs to the transferase hexapeptide repeat family.</text>
</comment>